<evidence type="ECO:0000313" key="3">
    <source>
        <dbReference type="Proteomes" id="UP001152622"/>
    </source>
</evidence>
<keyword evidence="3" id="KW-1185">Reference proteome</keyword>
<dbReference type="AlphaFoldDB" id="A0A9Q1GB01"/>
<dbReference type="EMBL" id="JAINUF010000001">
    <property type="protein sequence ID" value="KAJ8380824.1"/>
    <property type="molecule type" value="Genomic_DNA"/>
</dbReference>
<dbReference type="Proteomes" id="UP001152622">
    <property type="component" value="Chromosome 1"/>
</dbReference>
<proteinExistence type="predicted"/>
<sequence length="77" mass="8106">MPFHQVLLPLHTCLGDLAPRQYGADNQAPDTPALTEAEELHAAAPANCRSDIGTTSAQRGDGVGTTSAQMWPPLQPV</sequence>
<name>A0A9Q1GB01_SYNKA</name>
<gene>
    <name evidence="2" type="ORF">SKAU_G00016020</name>
</gene>
<organism evidence="2 3">
    <name type="scientific">Synaphobranchus kaupii</name>
    <name type="common">Kaup's arrowtooth eel</name>
    <dbReference type="NCBI Taxonomy" id="118154"/>
    <lineage>
        <taxon>Eukaryota</taxon>
        <taxon>Metazoa</taxon>
        <taxon>Chordata</taxon>
        <taxon>Craniata</taxon>
        <taxon>Vertebrata</taxon>
        <taxon>Euteleostomi</taxon>
        <taxon>Actinopterygii</taxon>
        <taxon>Neopterygii</taxon>
        <taxon>Teleostei</taxon>
        <taxon>Anguilliformes</taxon>
        <taxon>Synaphobranchidae</taxon>
        <taxon>Synaphobranchus</taxon>
    </lineage>
</organism>
<accession>A0A9Q1GB01</accession>
<comment type="caution">
    <text evidence="2">The sequence shown here is derived from an EMBL/GenBank/DDBJ whole genome shotgun (WGS) entry which is preliminary data.</text>
</comment>
<evidence type="ECO:0000313" key="2">
    <source>
        <dbReference type="EMBL" id="KAJ8380824.1"/>
    </source>
</evidence>
<reference evidence="2" key="1">
    <citation type="journal article" date="2023" name="Science">
        <title>Genome structures resolve the early diversification of teleost fishes.</title>
        <authorList>
            <person name="Parey E."/>
            <person name="Louis A."/>
            <person name="Montfort J."/>
            <person name="Bouchez O."/>
            <person name="Roques C."/>
            <person name="Iampietro C."/>
            <person name="Lluch J."/>
            <person name="Castinel A."/>
            <person name="Donnadieu C."/>
            <person name="Desvignes T."/>
            <person name="Floi Bucao C."/>
            <person name="Jouanno E."/>
            <person name="Wen M."/>
            <person name="Mejri S."/>
            <person name="Dirks R."/>
            <person name="Jansen H."/>
            <person name="Henkel C."/>
            <person name="Chen W.J."/>
            <person name="Zahm M."/>
            <person name="Cabau C."/>
            <person name="Klopp C."/>
            <person name="Thompson A.W."/>
            <person name="Robinson-Rechavi M."/>
            <person name="Braasch I."/>
            <person name="Lecointre G."/>
            <person name="Bobe J."/>
            <person name="Postlethwait J.H."/>
            <person name="Berthelot C."/>
            <person name="Roest Crollius H."/>
            <person name="Guiguen Y."/>
        </authorList>
    </citation>
    <scope>NUCLEOTIDE SEQUENCE</scope>
    <source>
        <strain evidence="2">WJC10195</strain>
    </source>
</reference>
<feature type="compositionally biased region" description="Polar residues" evidence="1">
    <location>
        <begin position="52"/>
        <end position="69"/>
    </location>
</feature>
<feature type="region of interest" description="Disordered" evidence="1">
    <location>
        <begin position="18"/>
        <end position="77"/>
    </location>
</feature>
<protein>
    <submittedName>
        <fullName evidence="2">Uncharacterized protein</fullName>
    </submittedName>
</protein>
<evidence type="ECO:0000256" key="1">
    <source>
        <dbReference type="SAM" id="MobiDB-lite"/>
    </source>
</evidence>